<dbReference type="STRING" id="104421.E1ZYU8"/>
<keyword evidence="6" id="KW-0732">Signal</keyword>
<dbReference type="Proteomes" id="UP000000311">
    <property type="component" value="Unassembled WGS sequence"/>
</dbReference>
<dbReference type="PANTHER" id="PTHR11069">
    <property type="entry name" value="GLUCOSYLCERAMIDASE"/>
    <property type="match status" value="1"/>
</dbReference>
<sequence>MSKVLTLDSNKKHQQIFGFGGAMTDAAALNIRTLSNETQRQLLESYFGSTGIGYTFSRIPIAGTDFSTRPYTYDDVPNDFTLSNFSLVGEDDYKIEYLHRIKNIMSDPETLRIFTTSWSAPAWMKNTNNIKWGALNPEYYQLYADYIKKFFDAYKERGINIWGMTPGNEPIDGLVPFFPFNSMMWLPREGADWVVNHLAPTLSKAGYKDLIYMAMDDQRMLLPWYVETMFTNQKAKEVFSGTAIHWYADKQFSPDRLTRTHNKYPNKFMLITEACTGTFPTNPFEPKVSLGSWSRGELYMLDIIENLSHYVSGWVDWNLALNKTGGPNWVENYVDSPIIVIPEEDQFYKQPMFYAIAHFSKFVPRNSYVIFSTLEERFKEENIKSIAFLTPEQKIVIVIVNKGKNPIPLTIKDTVRGKTISVTLPGKSFHTISYSA</sequence>
<dbReference type="InterPro" id="IPR033453">
    <property type="entry name" value="Glyco_hydro_30_TIM-barrel"/>
</dbReference>
<dbReference type="OMA" id="GLMWNFA"/>
<dbReference type="GO" id="GO:0016758">
    <property type="term" value="F:hexosyltransferase activity"/>
    <property type="evidence" value="ECO:0007669"/>
    <property type="project" value="UniProtKB-ARBA"/>
</dbReference>
<organism evidence="16">
    <name type="scientific">Camponotus floridanus</name>
    <name type="common">Florida carpenter ant</name>
    <dbReference type="NCBI Taxonomy" id="104421"/>
    <lineage>
        <taxon>Eukaryota</taxon>
        <taxon>Metazoa</taxon>
        <taxon>Ecdysozoa</taxon>
        <taxon>Arthropoda</taxon>
        <taxon>Hexapoda</taxon>
        <taxon>Insecta</taxon>
        <taxon>Pterygota</taxon>
        <taxon>Neoptera</taxon>
        <taxon>Endopterygota</taxon>
        <taxon>Hymenoptera</taxon>
        <taxon>Apocrita</taxon>
        <taxon>Aculeata</taxon>
        <taxon>Formicoidea</taxon>
        <taxon>Formicidae</taxon>
        <taxon>Formicinae</taxon>
        <taxon>Camponotus</taxon>
    </lineage>
</organism>
<evidence type="ECO:0000256" key="6">
    <source>
        <dbReference type="ARBA" id="ARBA00022729"/>
    </source>
</evidence>
<dbReference type="InterPro" id="IPR033452">
    <property type="entry name" value="GH30_C"/>
</dbReference>
<dbReference type="GO" id="GO:0030163">
    <property type="term" value="P:protein catabolic process"/>
    <property type="evidence" value="ECO:0007669"/>
    <property type="project" value="UniProtKB-ARBA"/>
</dbReference>
<dbReference type="GO" id="GO:0005774">
    <property type="term" value="C:vacuolar membrane"/>
    <property type="evidence" value="ECO:0007669"/>
    <property type="project" value="UniProtKB-ARBA"/>
</dbReference>
<comment type="similarity">
    <text evidence="4 12">Belongs to the glycosyl hydrolase 30 family.</text>
</comment>
<reference evidence="15 16" key="1">
    <citation type="journal article" date="2010" name="Science">
        <title>Genomic comparison of the ants Camponotus floridanus and Harpegnathos saltator.</title>
        <authorList>
            <person name="Bonasio R."/>
            <person name="Zhang G."/>
            <person name="Ye C."/>
            <person name="Mutti N.S."/>
            <person name="Fang X."/>
            <person name="Qin N."/>
            <person name="Donahue G."/>
            <person name="Yang P."/>
            <person name="Li Q."/>
            <person name="Li C."/>
            <person name="Zhang P."/>
            <person name="Huang Z."/>
            <person name="Berger S.L."/>
            <person name="Reinberg D."/>
            <person name="Wang J."/>
            <person name="Liebig J."/>
        </authorList>
    </citation>
    <scope>NUCLEOTIDE SEQUENCE [LARGE SCALE GENOMIC DNA]</scope>
    <source>
        <strain evidence="16">C129</strain>
    </source>
</reference>
<dbReference type="GO" id="GO:0016241">
    <property type="term" value="P:regulation of macroautophagy"/>
    <property type="evidence" value="ECO:0007669"/>
    <property type="project" value="UniProtKB-ARBA"/>
</dbReference>
<name>E1ZYU8_CAMFO</name>
<dbReference type="FunFam" id="3.20.20.80:FF:000030">
    <property type="entry name" value="Lysosomal acid glucosylceramidase"/>
    <property type="match status" value="1"/>
</dbReference>
<comment type="pathway">
    <text evidence="2">Lipid metabolism; sphingolipid metabolism.</text>
</comment>
<keyword evidence="7 12" id="KW-0378">Hydrolase</keyword>
<evidence type="ECO:0000256" key="12">
    <source>
        <dbReference type="RuleBase" id="RU361188"/>
    </source>
</evidence>
<dbReference type="GO" id="GO:0006680">
    <property type="term" value="P:glucosylceramide catabolic process"/>
    <property type="evidence" value="ECO:0007669"/>
    <property type="project" value="UniProtKB-ARBA"/>
</dbReference>
<protein>
    <recommendedName>
        <fullName evidence="5 12">Glucosylceramidase</fullName>
        <ecNumber evidence="5 12">3.2.1.45</ecNumber>
    </recommendedName>
</protein>
<evidence type="ECO:0000256" key="7">
    <source>
        <dbReference type="ARBA" id="ARBA00022801"/>
    </source>
</evidence>
<dbReference type="GO" id="GO:0032006">
    <property type="term" value="P:regulation of TOR signaling"/>
    <property type="evidence" value="ECO:0007669"/>
    <property type="project" value="UniProtKB-ARBA"/>
</dbReference>
<evidence type="ECO:0000256" key="1">
    <source>
        <dbReference type="ARBA" id="ARBA00001013"/>
    </source>
</evidence>
<evidence type="ECO:0000256" key="9">
    <source>
        <dbReference type="ARBA" id="ARBA00023098"/>
    </source>
</evidence>
<dbReference type="Pfam" id="PF02055">
    <property type="entry name" value="Glyco_hydro_30"/>
    <property type="match status" value="1"/>
</dbReference>
<dbReference type="FunCoup" id="E1ZYU8">
    <property type="interactions" value="145"/>
</dbReference>
<dbReference type="GO" id="GO:0005102">
    <property type="term" value="F:signaling receptor binding"/>
    <property type="evidence" value="ECO:0007669"/>
    <property type="project" value="UniProtKB-ARBA"/>
</dbReference>
<evidence type="ECO:0000313" key="16">
    <source>
        <dbReference type="Proteomes" id="UP000000311"/>
    </source>
</evidence>
<dbReference type="Gene3D" id="3.20.20.80">
    <property type="entry name" value="Glycosidases"/>
    <property type="match status" value="1"/>
</dbReference>
<dbReference type="EMBL" id="GL435242">
    <property type="protein sequence ID" value="EFN73638.1"/>
    <property type="molecule type" value="Genomic_DNA"/>
</dbReference>
<dbReference type="PRINTS" id="PR00843">
    <property type="entry name" value="GLHYDRLASE30"/>
</dbReference>
<dbReference type="EC" id="3.2.1.45" evidence="5 12"/>
<evidence type="ECO:0000256" key="5">
    <source>
        <dbReference type="ARBA" id="ARBA00012658"/>
    </source>
</evidence>
<keyword evidence="9 12" id="KW-0443">Lipid metabolism</keyword>
<evidence type="ECO:0000259" key="14">
    <source>
        <dbReference type="Pfam" id="PF17189"/>
    </source>
</evidence>
<keyword evidence="16" id="KW-1185">Reference proteome</keyword>
<comment type="catalytic activity">
    <reaction evidence="1">
        <text>a beta-D-glucosyl-(1&lt;-&gt;1')-N-acylsphing-4-enine + H2O = an N-acylsphing-4-enine + D-glucose</text>
        <dbReference type="Rhea" id="RHEA:13269"/>
        <dbReference type="ChEBI" id="CHEBI:4167"/>
        <dbReference type="ChEBI" id="CHEBI:15377"/>
        <dbReference type="ChEBI" id="CHEBI:22801"/>
        <dbReference type="ChEBI" id="CHEBI:52639"/>
        <dbReference type="EC" id="3.2.1.45"/>
    </reaction>
    <physiologicalReaction direction="left-to-right" evidence="1">
        <dbReference type="Rhea" id="RHEA:13270"/>
    </physiologicalReaction>
</comment>
<dbReference type="GO" id="GO:0010605">
    <property type="term" value="P:negative regulation of macromolecule metabolic process"/>
    <property type="evidence" value="ECO:0007669"/>
    <property type="project" value="UniProtKB-ARBA"/>
</dbReference>
<comment type="catalytic activity">
    <reaction evidence="10">
        <text>a beta-D-glucosylceramide + H2O = an N-acyl-sphingoid base + D-glucose</text>
        <dbReference type="Rhea" id="RHEA:81447"/>
        <dbReference type="ChEBI" id="CHEBI:4167"/>
        <dbReference type="ChEBI" id="CHEBI:15377"/>
        <dbReference type="ChEBI" id="CHEBI:83264"/>
        <dbReference type="ChEBI" id="CHEBI:83273"/>
    </reaction>
    <physiologicalReaction direction="left-to-right" evidence="10">
        <dbReference type="Rhea" id="RHEA:81448"/>
    </physiologicalReaction>
</comment>
<gene>
    <name evidence="15" type="ORF">EAG_08435</name>
</gene>
<dbReference type="GO" id="GO:0006066">
    <property type="term" value="P:alcohol metabolic process"/>
    <property type="evidence" value="ECO:0007669"/>
    <property type="project" value="UniProtKB-ARBA"/>
</dbReference>
<evidence type="ECO:0000256" key="8">
    <source>
        <dbReference type="ARBA" id="ARBA00022919"/>
    </source>
</evidence>
<dbReference type="GO" id="GO:0006914">
    <property type="term" value="P:autophagy"/>
    <property type="evidence" value="ECO:0007669"/>
    <property type="project" value="UniProtKB-ARBA"/>
</dbReference>
<evidence type="ECO:0000256" key="11">
    <source>
        <dbReference type="ARBA" id="ARBA00051345"/>
    </source>
</evidence>
<feature type="domain" description="Glycosyl hydrolase family 30 beta sandwich" evidence="14">
    <location>
        <begin position="370"/>
        <end position="432"/>
    </location>
</feature>
<evidence type="ECO:0000256" key="4">
    <source>
        <dbReference type="ARBA" id="ARBA00005382"/>
    </source>
</evidence>
<dbReference type="GO" id="GO:0004348">
    <property type="term" value="F:glucosylceramidase activity"/>
    <property type="evidence" value="ECO:0007669"/>
    <property type="project" value="UniProtKB-EC"/>
</dbReference>
<evidence type="ECO:0000256" key="10">
    <source>
        <dbReference type="ARBA" id="ARBA00050474"/>
    </source>
</evidence>
<dbReference type="InParanoid" id="E1ZYU8"/>
<proteinExistence type="inferred from homology"/>
<keyword evidence="8 12" id="KW-0746">Sphingolipid metabolism</keyword>
<dbReference type="PANTHER" id="PTHR11069:SF23">
    <property type="entry name" value="LYSOSOMAL ACID GLUCOSYLCERAMIDASE"/>
    <property type="match status" value="1"/>
</dbReference>
<evidence type="ECO:0000259" key="13">
    <source>
        <dbReference type="Pfam" id="PF02055"/>
    </source>
</evidence>
<dbReference type="Pfam" id="PF17189">
    <property type="entry name" value="Glyco_hydro_30C"/>
    <property type="match status" value="1"/>
</dbReference>
<dbReference type="GO" id="GO:0008202">
    <property type="term" value="P:steroid metabolic process"/>
    <property type="evidence" value="ECO:0007669"/>
    <property type="project" value="UniProtKB-ARBA"/>
</dbReference>
<dbReference type="GO" id="GO:0051246">
    <property type="term" value="P:regulation of protein metabolic process"/>
    <property type="evidence" value="ECO:0007669"/>
    <property type="project" value="UniProtKB-ARBA"/>
</dbReference>
<evidence type="ECO:0000256" key="2">
    <source>
        <dbReference type="ARBA" id="ARBA00004760"/>
    </source>
</evidence>
<dbReference type="OrthoDB" id="2160638at2759"/>
<dbReference type="AlphaFoldDB" id="E1ZYU8"/>
<dbReference type="InterPro" id="IPR017853">
    <property type="entry name" value="GH"/>
</dbReference>
<comment type="pathway">
    <text evidence="3">Sphingolipid metabolism.</text>
</comment>
<comment type="catalytic activity">
    <reaction evidence="11">
        <text>an N-acyl-1-beta-D-glucosyl-15-methylhexadecasphing-4-enine + H2O = an N-acyl-15-methylhexadecasphing-4-enine + D-glucose</text>
        <dbReference type="Rhea" id="RHEA:34755"/>
        <dbReference type="ChEBI" id="CHEBI:4167"/>
        <dbReference type="ChEBI" id="CHEBI:15377"/>
        <dbReference type="ChEBI" id="CHEBI:70815"/>
        <dbReference type="ChEBI" id="CHEBI:70846"/>
    </reaction>
    <physiologicalReaction direction="left-to-right" evidence="11">
        <dbReference type="Rhea" id="RHEA:34756"/>
    </physiologicalReaction>
</comment>
<keyword evidence="12" id="KW-0326">Glycosidase</keyword>
<accession>E1ZYU8</accession>
<evidence type="ECO:0000256" key="3">
    <source>
        <dbReference type="ARBA" id="ARBA00004991"/>
    </source>
</evidence>
<dbReference type="SUPFAM" id="SSF51445">
    <property type="entry name" value="(Trans)glycosidases"/>
    <property type="match status" value="1"/>
</dbReference>
<feature type="domain" description="Glycosyl hydrolase family 30 TIM-barrel" evidence="13">
    <location>
        <begin position="17"/>
        <end position="363"/>
    </location>
</feature>
<dbReference type="GO" id="GO:0042391">
    <property type="term" value="P:regulation of membrane potential"/>
    <property type="evidence" value="ECO:0007669"/>
    <property type="project" value="UniProtKB-ARBA"/>
</dbReference>
<dbReference type="GO" id="GO:0005764">
    <property type="term" value="C:lysosome"/>
    <property type="evidence" value="ECO:0007669"/>
    <property type="project" value="UniProtKB-ARBA"/>
</dbReference>
<dbReference type="InterPro" id="IPR001139">
    <property type="entry name" value="Glyco_hydro_30"/>
</dbReference>
<dbReference type="GO" id="GO:0007040">
    <property type="term" value="P:lysosome organization"/>
    <property type="evidence" value="ECO:0007669"/>
    <property type="project" value="UniProtKB-ARBA"/>
</dbReference>
<evidence type="ECO:0000313" key="15">
    <source>
        <dbReference type="EMBL" id="EFN73638.1"/>
    </source>
</evidence>